<keyword evidence="3" id="KW-0804">Transcription</keyword>
<dbReference type="Gene3D" id="1.10.357.10">
    <property type="entry name" value="Tetracycline Repressor, domain 2"/>
    <property type="match status" value="1"/>
</dbReference>
<evidence type="ECO:0000256" key="2">
    <source>
        <dbReference type="ARBA" id="ARBA00023125"/>
    </source>
</evidence>
<proteinExistence type="predicted"/>
<evidence type="ECO:0000256" key="1">
    <source>
        <dbReference type="ARBA" id="ARBA00023015"/>
    </source>
</evidence>
<comment type="caution">
    <text evidence="6">The sequence shown here is derived from an EMBL/GenBank/DDBJ whole genome shotgun (WGS) entry which is preliminary data.</text>
</comment>
<feature type="domain" description="HTH tetR-type" evidence="5">
    <location>
        <begin position="28"/>
        <end position="88"/>
    </location>
</feature>
<dbReference type="InterPro" id="IPR039536">
    <property type="entry name" value="TetR_C_Proteobacteria"/>
</dbReference>
<dbReference type="InterPro" id="IPR050109">
    <property type="entry name" value="HTH-type_TetR-like_transc_reg"/>
</dbReference>
<dbReference type="SUPFAM" id="SSF48498">
    <property type="entry name" value="Tetracyclin repressor-like, C-terminal domain"/>
    <property type="match status" value="1"/>
</dbReference>
<keyword evidence="7" id="KW-1185">Reference proteome</keyword>
<dbReference type="GO" id="GO:0003700">
    <property type="term" value="F:DNA-binding transcription factor activity"/>
    <property type="evidence" value="ECO:0007669"/>
    <property type="project" value="TreeGrafter"/>
</dbReference>
<keyword evidence="2 4" id="KW-0238">DNA-binding</keyword>
<gene>
    <name evidence="6" type="ORF">DWE98_16170</name>
</gene>
<dbReference type="GO" id="GO:0000976">
    <property type="term" value="F:transcription cis-regulatory region binding"/>
    <property type="evidence" value="ECO:0007669"/>
    <property type="project" value="TreeGrafter"/>
</dbReference>
<dbReference type="Pfam" id="PF00440">
    <property type="entry name" value="TetR_N"/>
    <property type="match status" value="1"/>
</dbReference>
<dbReference type="Pfam" id="PF14246">
    <property type="entry name" value="TetR_C_7"/>
    <property type="match status" value="1"/>
</dbReference>
<dbReference type="FunFam" id="1.10.10.60:FF:000141">
    <property type="entry name" value="TetR family transcriptional regulator"/>
    <property type="match status" value="1"/>
</dbReference>
<dbReference type="PRINTS" id="PR00455">
    <property type="entry name" value="HTHTETR"/>
</dbReference>
<dbReference type="AlphaFoldDB" id="A0A370L4A9"/>
<dbReference type="InterPro" id="IPR001647">
    <property type="entry name" value="HTH_TetR"/>
</dbReference>
<dbReference type="Proteomes" id="UP000255207">
    <property type="component" value="Unassembled WGS sequence"/>
</dbReference>
<dbReference type="EMBL" id="QQTP01000008">
    <property type="protein sequence ID" value="RDJ23679.1"/>
    <property type="molecule type" value="Genomic_DNA"/>
</dbReference>
<protein>
    <submittedName>
        <fullName evidence="6">TetR/AcrR family transcriptional regulator</fullName>
    </submittedName>
</protein>
<evidence type="ECO:0000313" key="7">
    <source>
        <dbReference type="Proteomes" id="UP000255207"/>
    </source>
</evidence>
<organism evidence="6 7">
    <name type="scientific">Bosea caraganae</name>
    <dbReference type="NCBI Taxonomy" id="2763117"/>
    <lineage>
        <taxon>Bacteria</taxon>
        <taxon>Pseudomonadati</taxon>
        <taxon>Pseudomonadota</taxon>
        <taxon>Alphaproteobacteria</taxon>
        <taxon>Hyphomicrobiales</taxon>
        <taxon>Boseaceae</taxon>
        <taxon>Bosea</taxon>
    </lineage>
</organism>
<evidence type="ECO:0000256" key="4">
    <source>
        <dbReference type="PROSITE-ProRule" id="PRU00335"/>
    </source>
</evidence>
<dbReference type="SUPFAM" id="SSF46689">
    <property type="entry name" value="Homeodomain-like"/>
    <property type="match status" value="1"/>
</dbReference>
<dbReference type="InterPro" id="IPR036271">
    <property type="entry name" value="Tet_transcr_reg_TetR-rel_C_sf"/>
</dbReference>
<dbReference type="PANTHER" id="PTHR30055">
    <property type="entry name" value="HTH-TYPE TRANSCRIPTIONAL REGULATOR RUTR"/>
    <property type="match status" value="1"/>
</dbReference>
<reference evidence="7" key="1">
    <citation type="submission" date="2018-07" db="EMBL/GenBank/DDBJ databases">
        <authorList>
            <person name="Safronova V.I."/>
            <person name="Chirak E.R."/>
            <person name="Sazanova A.L."/>
        </authorList>
    </citation>
    <scope>NUCLEOTIDE SEQUENCE [LARGE SCALE GENOMIC DNA]</scope>
    <source>
        <strain evidence="7">RCAM04685</strain>
    </source>
</reference>
<dbReference type="PANTHER" id="PTHR30055:SF146">
    <property type="entry name" value="HTH-TYPE TRANSCRIPTIONAL DUAL REGULATOR CECR"/>
    <property type="match status" value="1"/>
</dbReference>
<evidence type="ECO:0000259" key="5">
    <source>
        <dbReference type="PROSITE" id="PS50977"/>
    </source>
</evidence>
<keyword evidence="1" id="KW-0805">Transcription regulation</keyword>
<evidence type="ECO:0000313" key="6">
    <source>
        <dbReference type="EMBL" id="RDJ23679.1"/>
    </source>
</evidence>
<dbReference type="PROSITE" id="PS50977">
    <property type="entry name" value="HTH_TETR_2"/>
    <property type="match status" value="1"/>
</dbReference>
<evidence type="ECO:0000256" key="3">
    <source>
        <dbReference type="ARBA" id="ARBA00023163"/>
    </source>
</evidence>
<accession>A0A370L4A9</accession>
<sequence length="224" mass="24605">MKLGFDDERSACDRGIRPAGRRMSAASQARHEAILAAAKAAFLEGGYQLASMDRIAERAQTTKRTVYDHFGSKDALFSAVIAAACRNVVAALPEPGSLPKDPREGLAQFAREVADVIGTVGCIRLQRLVISESERHPHFAGMLYDTALMGAENVLADYLERCVADDWLKPHDCRASARLLIDVMVHGASLRKLFAVAEREEEQDASNEKADHMIDMLIAAYRPH</sequence>
<feature type="DNA-binding region" description="H-T-H motif" evidence="4">
    <location>
        <begin position="51"/>
        <end position="70"/>
    </location>
</feature>
<dbReference type="InterPro" id="IPR009057">
    <property type="entry name" value="Homeodomain-like_sf"/>
</dbReference>
<name>A0A370L4A9_9HYPH</name>